<dbReference type="PANTHER" id="PTHR30273:SF2">
    <property type="entry name" value="PROTEIN FECR"/>
    <property type="match status" value="1"/>
</dbReference>
<dbReference type="Gene3D" id="3.55.50.30">
    <property type="match status" value="1"/>
</dbReference>
<proteinExistence type="predicted"/>
<comment type="caution">
    <text evidence="4">The sequence shown here is derived from an EMBL/GenBank/DDBJ whole genome shotgun (WGS) entry which is preliminary data.</text>
</comment>
<gene>
    <name evidence="4" type="ORF">GCM10023231_28980</name>
</gene>
<dbReference type="Pfam" id="PF16344">
    <property type="entry name" value="FecR_C"/>
    <property type="match status" value="1"/>
</dbReference>
<name>A0ABP9BPK1_9SPHI</name>
<evidence type="ECO:0000313" key="5">
    <source>
        <dbReference type="Proteomes" id="UP001501411"/>
    </source>
</evidence>
<dbReference type="PANTHER" id="PTHR30273">
    <property type="entry name" value="PERIPLASMIC SIGNAL SENSOR AND SIGMA FACTOR ACTIVATOR FECR-RELATED"/>
    <property type="match status" value="1"/>
</dbReference>
<evidence type="ECO:0000256" key="1">
    <source>
        <dbReference type="SAM" id="Phobius"/>
    </source>
</evidence>
<evidence type="ECO:0000313" key="4">
    <source>
        <dbReference type="EMBL" id="GAA4798426.1"/>
    </source>
</evidence>
<keyword evidence="1" id="KW-0812">Transmembrane</keyword>
<protein>
    <submittedName>
        <fullName evidence="4">DUF4974 domain-containing protein</fullName>
    </submittedName>
</protein>
<keyword evidence="1" id="KW-1133">Transmembrane helix</keyword>
<dbReference type="PIRSF" id="PIRSF018266">
    <property type="entry name" value="FecR"/>
    <property type="match status" value="1"/>
</dbReference>
<dbReference type="Proteomes" id="UP001501411">
    <property type="component" value="Unassembled WGS sequence"/>
</dbReference>
<feature type="domain" description="Protein FecR C-terminal" evidence="3">
    <location>
        <begin position="312"/>
        <end position="380"/>
    </location>
</feature>
<sequence>MDERNPFITAEYLFLYRLNKLSPHEAAQIEKALQADPELAQLLHELDDKVQIEKELSLLQSFDANQAFSNATKLIAPKTPFWQRRTWLIAASIVLLLVSGALFVPFLLRSSDERILIARQQGVHEPILKLASGEEIKLDTLTQIRKNGVIAQNNAGTLIMEDHTGIDAGALNILTVPYQHTYQVVLSDGTRVHLNAGSSLSFPTAFTPNERRVKLSGEAYFEVMPQAKRRFIVEADEVQVEVLGTTFNIEAYQDDAQIRTTLITGKVAVYVPNEDSRILSPNEQSVFDRKAGRTFVNKIDSESAIVWQNGWLDFDNHTLESVMRRIARHYNLAIEFEEAQTSKILVSGKMKMYSDANDVFRKFEKLGDVSFQVHGKQVLVRSNHSL</sequence>
<feature type="transmembrane region" description="Helical" evidence="1">
    <location>
        <begin position="87"/>
        <end position="108"/>
    </location>
</feature>
<reference evidence="5" key="1">
    <citation type="journal article" date="2019" name="Int. J. Syst. Evol. Microbiol.">
        <title>The Global Catalogue of Microorganisms (GCM) 10K type strain sequencing project: providing services to taxonomists for standard genome sequencing and annotation.</title>
        <authorList>
            <consortium name="The Broad Institute Genomics Platform"/>
            <consortium name="The Broad Institute Genome Sequencing Center for Infectious Disease"/>
            <person name="Wu L."/>
            <person name="Ma J."/>
        </authorList>
    </citation>
    <scope>NUCLEOTIDE SEQUENCE [LARGE SCALE GENOMIC DNA]</scope>
    <source>
        <strain evidence="5">JCM 18200</strain>
    </source>
</reference>
<dbReference type="InterPro" id="IPR032508">
    <property type="entry name" value="FecR_C"/>
</dbReference>
<dbReference type="InterPro" id="IPR006860">
    <property type="entry name" value="FecR"/>
</dbReference>
<keyword evidence="5" id="KW-1185">Reference proteome</keyword>
<evidence type="ECO:0000259" key="2">
    <source>
        <dbReference type="Pfam" id="PF04773"/>
    </source>
</evidence>
<dbReference type="InterPro" id="IPR012373">
    <property type="entry name" value="Ferrdict_sens_TM"/>
</dbReference>
<accession>A0ABP9BPK1</accession>
<evidence type="ECO:0000259" key="3">
    <source>
        <dbReference type="Pfam" id="PF16344"/>
    </source>
</evidence>
<dbReference type="EMBL" id="BAABIQ010000039">
    <property type="protein sequence ID" value="GAA4798426.1"/>
    <property type="molecule type" value="Genomic_DNA"/>
</dbReference>
<dbReference type="RefSeq" id="WP_345232528.1">
    <property type="nucleotide sequence ID" value="NZ_BAABIQ010000039.1"/>
</dbReference>
<organism evidence="4 5">
    <name type="scientific">Olivibacter ginsenosidimutans</name>
    <dbReference type="NCBI Taxonomy" id="1176537"/>
    <lineage>
        <taxon>Bacteria</taxon>
        <taxon>Pseudomonadati</taxon>
        <taxon>Bacteroidota</taxon>
        <taxon>Sphingobacteriia</taxon>
        <taxon>Sphingobacteriales</taxon>
        <taxon>Sphingobacteriaceae</taxon>
        <taxon>Olivibacter</taxon>
    </lineage>
</organism>
<keyword evidence="1" id="KW-0472">Membrane</keyword>
<dbReference type="Gene3D" id="2.60.120.1440">
    <property type="match status" value="1"/>
</dbReference>
<dbReference type="Pfam" id="PF04773">
    <property type="entry name" value="FecR"/>
    <property type="match status" value="1"/>
</dbReference>
<feature type="domain" description="FecR protein" evidence="2">
    <location>
        <begin position="182"/>
        <end position="267"/>
    </location>
</feature>